<proteinExistence type="predicted"/>
<evidence type="ECO:0000256" key="1">
    <source>
        <dbReference type="ARBA" id="ARBA00022741"/>
    </source>
</evidence>
<evidence type="ECO:0000313" key="6">
    <source>
        <dbReference type="Proteomes" id="UP000070544"/>
    </source>
</evidence>
<dbReference type="InterPro" id="IPR000719">
    <property type="entry name" value="Prot_kinase_dom"/>
</dbReference>
<accession>A0A138ZYE6</accession>
<sequence length="130" mass="13311">MSPPTPRAAGVSPRSPTSTPSSASPAGPAPATDVWALGVVLYAMLTGSLPFDDVFPPRLQMKIVKGIYDEDALDKVGAGEDVKAVVRGMFRVKREDRVSVAWLKENAWVKAGGGFGSVGGAGTGGVGQVG</sequence>
<feature type="region of interest" description="Disordered" evidence="3">
    <location>
        <begin position="1"/>
        <end position="29"/>
    </location>
</feature>
<dbReference type="GO" id="GO:0035556">
    <property type="term" value="P:intracellular signal transduction"/>
    <property type="evidence" value="ECO:0007669"/>
    <property type="project" value="TreeGrafter"/>
</dbReference>
<evidence type="ECO:0000256" key="2">
    <source>
        <dbReference type="ARBA" id="ARBA00022840"/>
    </source>
</evidence>
<dbReference type="SUPFAM" id="SSF56112">
    <property type="entry name" value="Protein kinase-like (PK-like)"/>
    <property type="match status" value="1"/>
</dbReference>
<dbReference type="PANTHER" id="PTHR24346:SF110">
    <property type="entry name" value="NON-SPECIFIC SERINE_THREONINE PROTEIN KINASE"/>
    <property type="match status" value="1"/>
</dbReference>
<dbReference type="InterPro" id="IPR011009">
    <property type="entry name" value="Kinase-like_dom_sf"/>
</dbReference>
<protein>
    <recommendedName>
        <fullName evidence="4">Protein kinase domain-containing protein</fullName>
    </recommendedName>
</protein>
<dbReference type="PROSITE" id="PS50011">
    <property type="entry name" value="PROTEIN_KINASE_DOM"/>
    <property type="match status" value="1"/>
</dbReference>
<dbReference type="EMBL" id="KQ965859">
    <property type="protein sequence ID" value="KXS09519.1"/>
    <property type="molecule type" value="Genomic_DNA"/>
</dbReference>
<dbReference type="GO" id="GO:0004674">
    <property type="term" value="F:protein serine/threonine kinase activity"/>
    <property type="evidence" value="ECO:0007669"/>
    <property type="project" value="TreeGrafter"/>
</dbReference>
<dbReference type="Proteomes" id="UP000070544">
    <property type="component" value="Unassembled WGS sequence"/>
</dbReference>
<dbReference type="OrthoDB" id="4062651at2759"/>
<keyword evidence="2" id="KW-0067">ATP-binding</keyword>
<evidence type="ECO:0000256" key="3">
    <source>
        <dbReference type="SAM" id="MobiDB-lite"/>
    </source>
</evidence>
<evidence type="ECO:0000313" key="5">
    <source>
        <dbReference type="EMBL" id="KXS09519.1"/>
    </source>
</evidence>
<name>A0A138ZYE6_GONPJ</name>
<dbReference type="GO" id="GO:0005524">
    <property type="term" value="F:ATP binding"/>
    <property type="evidence" value="ECO:0007669"/>
    <property type="project" value="UniProtKB-KW"/>
</dbReference>
<keyword evidence="1" id="KW-0547">Nucleotide-binding</keyword>
<dbReference type="GO" id="GO:0005737">
    <property type="term" value="C:cytoplasm"/>
    <property type="evidence" value="ECO:0007669"/>
    <property type="project" value="TreeGrafter"/>
</dbReference>
<feature type="domain" description="Protein kinase" evidence="4">
    <location>
        <begin position="1"/>
        <end position="109"/>
    </location>
</feature>
<evidence type="ECO:0000259" key="4">
    <source>
        <dbReference type="PROSITE" id="PS50011"/>
    </source>
</evidence>
<feature type="compositionally biased region" description="Low complexity" evidence="3">
    <location>
        <begin position="12"/>
        <end position="29"/>
    </location>
</feature>
<dbReference type="Gene3D" id="1.10.510.10">
    <property type="entry name" value="Transferase(Phosphotransferase) domain 1"/>
    <property type="match status" value="1"/>
</dbReference>
<dbReference type="PANTHER" id="PTHR24346">
    <property type="entry name" value="MAP/MICROTUBULE AFFINITY-REGULATING KINASE"/>
    <property type="match status" value="1"/>
</dbReference>
<gene>
    <name evidence="5" type="ORF">M427DRAFT_63899</name>
</gene>
<dbReference type="STRING" id="1344416.A0A138ZYE6"/>
<dbReference type="AlphaFoldDB" id="A0A138ZYE6"/>
<reference evidence="5 6" key="1">
    <citation type="journal article" date="2015" name="Genome Biol. Evol.">
        <title>Phylogenomic analyses indicate that early fungi evolved digesting cell walls of algal ancestors of land plants.</title>
        <authorList>
            <person name="Chang Y."/>
            <person name="Wang S."/>
            <person name="Sekimoto S."/>
            <person name="Aerts A.L."/>
            <person name="Choi C."/>
            <person name="Clum A."/>
            <person name="LaButti K.M."/>
            <person name="Lindquist E.A."/>
            <person name="Yee Ngan C."/>
            <person name="Ohm R.A."/>
            <person name="Salamov A.A."/>
            <person name="Grigoriev I.V."/>
            <person name="Spatafora J.W."/>
            <person name="Berbee M.L."/>
        </authorList>
    </citation>
    <scope>NUCLEOTIDE SEQUENCE [LARGE SCALE GENOMIC DNA]</scope>
    <source>
        <strain evidence="5 6">JEL478</strain>
    </source>
</reference>
<organism evidence="5 6">
    <name type="scientific">Gonapodya prolifera (strain JEL478)</name>
    <name type="common">Monoblepharis prolifera</name>
    <dbReference type="NCBI Taxonomy" id="1344416"/>
    <lineage>
        <taxon>Eukaryota</taxon>
        <taxon>Fungi</taxon>
        <taxon>Fungi incertae sedis</taxon>
        <taxon>Chytridiomycota</taxon>
        <taxon>Chytridiomycota incertae sedis</taxon>
        <taxon>Monoblepharidomycetes</taxon>
        <taxon>Monoblepharidales</taxon>
        <taxon>Gonapodyaceae</taxon>
        <taxon>Gonapodya</taxon>
    </lineage>
</organism>
<keyword evidence="6" id="KW-1185">Reference proteome</keyword>